<sequence length="676" mass="77767">MSSEVSSDKLEEPSEEVDLKQGENVEDTQVNNLESDSVKELNELIAQLRLEVNYGLDRIKQLESQNDRVQGSLKELKGSYDLVIREKDNAFREKDNAIREKESMVMRYAVSEKNVLQQQSAKEMAEKKLKEAHRENDLLQHKLTSMGAEKTRICNLLDNKCYELKSSQQEYERIKSDLNALETKLKWSQNSLKNEIEYRKDAEAKVDSLNGTIQDAINDAEKTKQKALDSIKEFETSQENRAYTLDQQVKELQATQILLRHEREDRELQVRNLQMELEKSQKKQCETLQENNCLSMKVQQLEKERSELEQKFSELKECSDQQKQNSAELHAKTAQLEQMRLQLTNEQEQLLAANEQIFILRQRNSDLLADIESCRHHEAELLSFTHQLTDKNVRLQSEFTAMETKVQQLTCEQAVLKRSAKEHETKASLLSTQLLEFRNKSSEEIARLTYDLSEAVKLSEKLKQDVADQKGENTVIKRKLELSLREVNKELTQCRKKLEQYENVGTASSSSSSTSLNTVERNDNSPTPSNDQVKVVQPEREVDKQTLIEHIVKLQRASARKSEKLDFLEEHVNTLVAELQKKSRLLQSYVLREQAGTLSSNMMDNNKAHLAKHSGVMASMYGSKVLDENLTLELSLDINRKLQAVLEDALLKNITLKESVDTLGAEIDKLLKKSEP</sequence>
<proteinExistence type="predicted"/>
<evidence type="ECO:0000256" key="2">
    <source>
        <dbReference type="SAM" id="MobiDB-lite"/>
    </source>
</evidence>
<evidence type="ECO:0000256" key="1">
    <source>
        <dbReference type="SAM" id="Coils"/>
    </source>
</evidence>
<evidence type="ECO:0000313" key="4">
    <source>
        <dbReference type="RefSeq" id="XP_017776974.1"/>
    </source>
</evidence>
<dbReference type="Proteomes" id="UP000695000">
    <property type="component" value="Unplaced"/>
</dbReference>
<feature type="coiled-coil region" evidence="1">
    <location>
        <begin position="551"/>
        <end position="585"/>
    </location>
</feature>
<keyword evidence="3" id="KW-1185">Reference proteome</keyword>
<protein>
    <submittedName>
        <fullName evidence="4">Coiled-coil domain-containing protein 186</fullName>
    </submittedName>
</protein>
<keyword evidence="1" id="KW-0175">Coiled coil</keyword>
<gene>
    <name evidence="4" type="primary">LOC108562970</name>
</gene>
<accession>A0ABM1MQX4</accession>
<feature type="coiled-coil region" evidence="1">
    <location>
        <begin position="115"/>
        <end position="237"/>
    </location>
</feature>
<dbReference type="PANTHER" id="PTHR18911:SF5">
    <property type="entry name" value="COILED-COIL DOMAIN-CONTAINING PROTEIN 186"/>
    <property type="match status" value="1"/>
</dbReference>
<reference evidence="4" key="1">
    <citation type="submission" date="2025-08" db="UniProtKB">
        <authorList>
            <consortium name="RefSeq"/>
        </authorList>
    </citation>
    <scope>IDENTIFICATION</scope>
    <source>
        <tissue evidence="4">Whole Larva</tissue>
    </source>
</reference>
<name>A0ABM1MQX4_NICVS</name>
<feature type="compositionally biased region" description="Basic and acidic residues" evidence="2">
    <location>
        <begin position="1"/>
        <end position="23"/>
    </location>
</feature>
<evidence type="ECO:0000313" key="3">
    <source>
        <dbReference type="Proteomes" id="UP000695000"/>
    </source>
</evidence>
<dbReference type="InterPro" id="IPR038830">
    <property type="entry name" value="CCDC186"/>
</dbReference>
<organism evidence="3 4">
    <name type="scientific">Nicrophorus vespilloides</name>
    <name type="common">Boreal carrion beetle</name>
    <dbReference type="NCBI Taxonomy" id="110193"/>
    <lineage>
        <taxon>Eukaryota</taxon>
        <taxon>Metazoa</taxon>
        <taxon>Ecdysozoa</taxon>
        <taxon>Arthropoda</taxon>
        <taxon>Hexapoda</taxon>
        <taxon>Insecta</taxon>
        <taxon>Pterygota</taxon>
        <taxon>Neoptera</taxon>
        <taxon>Endopterygota</taxon>
        <taxon>Coleoptera</taxon>
        <taxon>Polyphaga</taxon>
        <taxon>Staphyliniformia</taxon>
        <taxon>Silphidae</taxon>
        <taxon>Nicrophorinae</taxon>
        <taxon>Nicrophorus</taxon>
    </lineage>
</organism>
<feature type="region of interest" description="Disordered" evidence="2">
    <location>
        <begin position="1"/>
        <end position="34"/>
    </location>
</feature>
<dbReference type="RefSeq" id="XP_017776974.1">
    <property type="nucleotide sequence ID" value="XM_017921485.1"/>
</dbReference>
<feature type="region of interest" description="Disordered" evidence="2">
    <location>
        <begin position="502"/>
        <end position="538"/>
    </location>
</feature>
<dbReference type="GeneID" id="108562970"/>
<feature type="compositionally biased region" description="Polar residues" evidence="2">
    <location>
        <begin position="516"/>
        <end position="532"/>
    </location>
</feature>
<feature type="coiled-coil region" evidence="1">
    <location>
        <begin position="263"/>
        <end position="356"/>
    </location>
</feature>
<dbReference type="PANTHER" id="PTHR18911">
    <property type="entry name" value="CTCL TUMOR ANTIGEN HD-CL-01"/>
    <property type="match status" value="1"/>
</dbReference>